<feature type="compositionally biased region" description="Basic residues" evidence="1">
    <location>
        <begin position="95"/>
        <end position="106"/>
    </location>
</feature>
<feature type="compositionally biased region" description="Basic and acidic residues" evidence="1">
    <location>
        <begin position="107"/>
        <end position="121"/>
    </location>
</feature>
<evidence type="ECO:0000256" key="1">
    <source>
        <dbReference type="SAM" id="MobiDB-lite"/>
    </source>
</evidence>
<gene>
    <name evidence="2" type="ORF">Cvel_6896</name>
</gene>
<feature type="region of interest" description="Disordered" evidence="1">
    <location>
        <begin position="80"/>
        <end position="143"/>
    </location>
</feature>
<protein>
    <submittedName>
        <fullName evidence="2">Uncharacterized protein</fullName>
    </submittedName>
</protein>
<evidence type="ECO:0000313" key="2">
    <source>
        <dbReference type="EMBL" id="CEM43617.1"/>
    </source>
</evidence>
<feature type="region of interest" description="Disordered" evidence="1">
    <location>
        <begin position="347"/>
        <end position="406"/>
    </location>
</feature>
<name>A0A0G4HI13_9ALVE</name>
<sequence length="406" mass="44904">MNAFLQEIYQKDPISALCSRVADEYDVLHKIDRLEQAVENWARNDDNWRLFASIHKHFANMKRHLETLLRKVPKVNGGKIGGKLALPSGSSIRTQQKKVQTKKKLQNRKEKDPKNKKEESQHPSGLLQTEAEAQGRPAFSPEELRTNEPLKILCVETTGDADDETTRSLCTKPPLLPSLKAEQQKQVDRALPFQGGLGRLLMSVAFICLSADVRRLAPSQTQLRLVQTTALPSTLQRPHRDAAFLQAPSTAKAKDKDRDLSQISLLDLDPHASLYSAFPKTTQTAPATDANRGGLHPIREALLSAFCPDDLESQDASEICANRMQGDLSAFLDEHWQHAPFTALHGGLPVPEPHKEEAEKTLSPSLARPGGYGETTKEQEGTATFGNTVPALPSLKSSAPFEKIRL</sequence>
<accession>A0A0G4HI13</accession>
<proteinExistence type="predicted"/>
<reference evidence="2" key="1">
    <citation type="submission" date="2014-11" db="EMBL/GenBank/DDBJ databases">
        <authorList>
            <person name="Otto D Thomas"/>
            <person name="Naeem Raeece"/>
        </authorList>
    </citation>
    <scope>NUCLEOTIDE SEQUENCE</scope>
</reference>
<dbReference type="VEuPathDB" id="CryptoDB:Cvel_6896"/>
<organism evidence="2">
    <name type="scientific">Chromera velia CCMP2878</name>
    <dbReference type="NCBI Taxonomy" id="1169474"/>
    <lineage>
        <taxon>Eukaryota</taxon>
        <taxon>Sar</taxon>
        <taxon>Alveolata</taxon>
        <taxon>Colpodellida</taxon>
        <taxon>Chromeraceae</taxon>
        <taxon>Chromera</taxon>
    </lineage>
</organism>
<dbReference type="AlphaFoldDB" id="A0A0G4HI13"/>
<dbReference type="EMBL" id="CDMZ01002724">
    <property type="protein sequence ID" value="CEM43617.1"/>
    <property type="molecule type" value="Genomic_DNA"/>
</dbReference>